<dbReference type="EMBL" id="CM046102">
    <property type="protein sequence ID" value="KAI8439877.1"/>
    <property type="molecule type" value="Genomic_DNA"/>
</dbReference>
<name>A0ACC0KUN2_CHOFU</name>
<dbReference type="Proteomes" id="UP001064048">
    <property type="component" value="Chromosome 2"/>
</dbReference>
<proteinExistence type="predicted"/>
<organism evidence="1 2">
    <name type="scientific">Choristoneura fumiferana</name>
    <name type="common">Spruce budworm moth</name>
    <name type="synonym">Archips fumiferana</name>
    <dbReference type="NCBI Taxonomy" id="7141"/>
    <lineage>
        <taxon>Eukaryota</taxon>
        <taxon>Metazoa</taxon>
        <taxon>Ecdysozoa</taxon>
        <taxon>Arthropoda</taxon>
        <taxon>Hexapoda</taxon>
        <taxon>Insecta</taxon>
        <taxon>Pterygota</taxon>
        <taxon>Neoptera</taxon>
        <taxon>Endopterygota</taxon>
        <taxon>Lepidoptera</taxon>
        <taxon>Glossata</taxon>
        <taxon>Ditrysia</taxon>
        <taxon>Tortricoidea</taxon>
        <taxon>Tortricidae</taxon>
        <taxon>Tortricinae</taxon>
        <taxon>Choristoneura</taxon>
    </lineage>
</organism>
<reference evidence="1 2" key="1">
    <citation type="journal article" date="2022" name="Genome Biol. Evol.">
        <title>The Spruce Budworm Genome: Reconstructing the Evolutionary History of Antifreeze Proteins.</title>
        <authorList>
            <person name="Beliveau C."/>
            <person name="Gagne P."/>
            <person name="Picq S."/>
            <person name="Vernygora O."/>
            <person name="Keeling C.I."/>
            <person name="Pinkney K."/>
            <person name="Doucet D."/>
            <person name="Wen F."/>
            <person name="Johnston J.S."/>
            <person name="Maaroufi H."/>
            <person name="Boyle B."/>
            <person name="Laroche J."/>
            <person name="Dewar K."/>
            <person name="Juretic N."/>
            <person name="Blackburn G."/>
            <person name="Nisole A."/>
            <person name="Brunet B."/>
            <person name="Brandao M."/>
            <person name="Lumley L."/>
            <person name="Duan J."/>
            <person name="Quan G."/>
            <person name="Lucarotti C.J."/>
            <person name="Roe A.D."/>
            <person name="Sperling F.A.H."/>
            <person name="Levesque R.C."/>
            <person name="Cusson M."/>
        </authorList>
    </citation>
    <scope>NUCLEOTIDE SEQUENCE [LARGE SCALE GENOMIC DNA]</scope>
    <source>
        <strain evidence="1">Glfc:IPQL:Cfum</strain>
    </source>
</reference>
<gene>
    <name evidence="1" type="ORF">MSG28_001343</name>
</gene>
<protein>
    <submittedName>
        <fullName evidence="1">Uncharacterized protein</fullName>
    </submittedName>
</protein>
<sequence>MDILITLAYLLFTICVIYPPTEFVSAGFTIAQLFDSYLVSENVNFMGYHMKKITITALVHSALPLGYITCLYFGGEGGSWMLAAFAATSIIPLLMVYKIVCWWEKKTKHPAVRALVPYESEGSDWRVVAAQLNTEFRGVDKVSVPLTATSKLIATETWLIKVSSYSLNIVKQSDCALVATNTDIPDLTASGEEETQFVNIQVIPSRDDISPFMFRVTTAALRDLQPRLAQPEPEVCIGCMQAPADVKLSRRCLPPPPGLQGGPPECQQCHCRVLWCCSCMARWWAARAGAAGGPRGVAGGALQLPRLPRQLLSARRVIKENLVKILTASNLLLR</sequence>
<evidence type="ECO:0000313" key="2">
    <source>
        <dbReference type="Proteomes" id="UP001064048"/>
    </source>
</evidence>
<evidence type="ECO:0000313" key="1">
    <source>
        <dbReference type="EMBL" id="KAI8439877.1"/>
    </source>
</evidence>
<accession>A0ACC0KUN2</accession>
<comment type="caution">
    <text evidence="1">The sequence shown here is derived from an EMBL/GenBank/DDBJ whole genome shotgun (WGS) entry which is preliminary data.</text>
</comment>
<keyword evidence="2" id="KW-1185">Reference proteome</keyword>